<dbReference type="PROSITE" id="PS50203">
    <property type="entry name" value="CALPAIN_CAT"/>
    <property type="match status" value="1"/>
</dbReference>
<dbReference type="SMART" id="SM00720">
    <property type="entry name" value="calpain_III"/>
    <property type="match status" value="1"/>
</dbReference>
<keyword evidence="4" id="KW-0677">Repeat</keyword>
<dbReference type="InterPro" id="IPR007307">
    <property type="entry name" value="Ltv1"/>
</dbReference>
<keyword evidence="6 9" id="KW-0788">Thiol protease</keyword>
<dbReference type="InterPro" id="IPR000169">
    <property type="entry name" value="Pept_cys_AS"/>
</dbReference>
<evidence type="ECO:0000256" key="9">
    <source>
        <dbReference type="PROSITE-ProRule" id="PRU00239"/>
    </source>
</evidence>
<dbReference type="InterPro" id="IPR001300">
    <property type="entry name" value="Peptidase_C2_calpain_cat"/>
</dbReference>
<evidence type="ECO:0000256" key="7">
    <source>
        <dbReference type="ARBA" id="ARBA00022837"/>
    </source>
</evidence>
<keyword evidence="3" id="KW-0479">Metal-binding</keyword>
<dbReference type="PROSITE" id="PS00139">
    <property type="entry name" value="THIOL_PROTEASE_CYS"/>
    <property type="match status" value="1"/>
</dbReference>
<feature type="region of interest" description="Disordered" evidence="10">
    <location>
        <begin position="1101"/>
        <end position="1175"/>
    </location>
</feature>
<feature type="region of interest" description="Disordered" evidence="10">
    <location>
        <begin position="1"/>
        <end position="29"/>
    </location>
</feature>
<accession>A0A556TL13</accession>
<keyword evidence="2 9" id="KW-0645">Protease</keyword>
<feature type="compositionally biased region" description="Polar residues" evidence="10">
    <location>
        <begin position="1"/>
        <end position="24"/>
    </location>
</feature>
<dbReference type="SUPFAM" id="SSF54001">
    <property type="entry name" value="Cysteine proteinases"/>
    <property type="match status" value="1"/>
</dbReference>
<gene>
    <name evidence="13" type="ORF">Baya_1405</name>
</gene>
<dbReference type="InterPro" id="IPR022684">
    <property type="entry name" value="Calpain_cysteine_protease"/>
</dbReference>
<comment type="similarity">
    <text evidence="1">Belongs to the peptidase C2 family.</text>
</comment>
<feature type="compositionally biased region" description="Acidic residues" evidence="10">
    <location>
        <begin position="1026"/>
        <end position="1035"/>
    </location>
</feature>
<dbReference type="Pfam" id="PF04180">
    <property type="entry name" value="LTV"/>
    <property type="match status" value="2"/>
</dbReference>
<dbReference type="GO" id="GO:0042274">
    <property type="term" value="P:ribosomal small subunit biogenesis"/>
    <property type="evidence" value="ECO:0007669"/>
    <property type="project" value="InterPro"/>
</dbReference>
<keyword evidence="7" id="KW-0106">Calcium</keyword>
<dbReference type="Gene3D" id="3.90.70.10">
    <property type="entry name" value="Cysteine proteinases"/>
    <property type="match status" value="1"/>
</dbReference>
<dbReference type="Pfam" id="PF00648">
    <property type="entry name" value="Peptidase_C2"/>
    <property type="match status" value="1"/>
</dbReference>
<evidence type="ECO:0000256" key="8">
    <source>
        <dbReference type="PIRSR" id="PIRSR622684-1"/>
    </source>
</evidence>
<dbReference type="InterPro" id="IPR033883">
    <property type="entry name" value="C2_III"/>
</dbReference>
<feature type="region of interest" description="Disordered" evidence="10">
    <location>
        <begin position="497"/>
        <end position="516"/>
    </location>
</feature>
<feature type="domain" description="Calpain catalytic" evidence="11">
    <location>
        <begin position="40"/>
        <end position="335"/>
    </location>
</feature>
<proteinExistence type="inferred from homology"/>
<dbReference type="PRINTS" id="PR00704">
    <property type="entry name" value="CALPAIN"/>
</dbReference>
<feature type="active site" evidence="8 9">
    <location>
        <position position="252"/>
    </location>
</feature>
<dbReference type="Gene3D" id="1.10.238.10">
    <property type="entry name" value="EF-hand"/>
    <property type="match status" value="1"/>
</dbReference>
<dbReference type="PROSITE" id="PS00018">
    <property type="entry name" value="EF_HAND_1"/>
    <property type="match status" value="1"/>
</dbReference>
<keyword evidence="5 9" id="KW-0378">Hydrolase</keyword>
<dbReference type="Proteomes" id="UP000319801">
    <property type="component" value="Unassembled WGS sequence"/>
</dbReference>
<evidence type="ECO:0000259" key="11">
    <source>
        <dbReference type="PROSITE" id="PS50203"/>
    </source>
</evidence>
<evidence type="ECO:0000313" key="13">
    <source>
        <dbReference type="EMBL" id="TSK18025.1"/>
    </source>
</evidence>
<feature type="region of interest" description="Disordered" evidence="10">
    <location>
        <begin position="1006"/>
        <end position="1042"/>
    </location>
</feature>
<dbReference type="InterPro" id="IPR038765">
    <property type="entry name" value="Papain-like_cys_pep_sf"/>
</dbReference>
<protein>
    <submittedName>
        <fullName evidence="13">Calpain-9</fullName>
    </submittedName>
</protein>
<feature type="active site" evidence="8 9">
    <location>
        <position position="95"/>
    </location>
</feature>
<dbReference type="SUPFAM" id="SSF47473">
    <property type="entry name" value="EF-hand"/>
    <property type="match status" value="1"/>
</dbReference>
<feature type="domain" description="EF-hand" evidence="12">
    <location>
        <begin position="605"/>
        <end position="640"/>
    </location>
</feature>
<dbReference type="AlphaFoldDB" id="A0A556TL13"/>
<dbReference type="Pfam" id="PF01067">
    <property type="entry name" value="Calpain_III"/>
    <property type="match status" value="1"/>
</dbReference>
<evidence type="ECO:0000313" key="14">
    <source>
        <dbReference type="Proteomes" id="UP000319801"/>
    </source>
</evidence>
<dbReference type="InterPro" id="IPR022682">
    <property type="entry name" value="Calpain_domain_III"/>
</dbReference>
<dbReference type="EMBL" id="VCAZ01000004">
    <property type="protein sequence ID" value="TSK18025.1"/>
    <property type="molecule type" value="Genomic_DNA"/>
</dbReference>
<evidence type="ECO:0000256" key="5">
    <source>
        <dbReference type="ARBA" id="ARBA00022801"/>
    </source>
</evidence>
<dbReference type="InterPro" id="IPR011992">
    <property type="entry name" value="EF-hand-dom_pair"/>
</dbReference>
<dbReference type="CDD" id="cd00044">
    <property type="entry name" value="CysPc"/>
    <property type="match status" value="1"/>
</dbReference>
<dbReference type="PROSITE" id="PS50222">
    <property type="entry name" value="EF_HAND_2"/>
    <property type="match status" value="1"/>
</dbReference>
<evidence type="ECO:0000256" key="10">
    <source>
        <dbReference type="SAM" id="MobiDB-lite"/>
    </source>
</evidence>
<dbReference type="SUPFAM" id="SSF49758">
    <property type="entry name" value="Calpain large subunit, middle domain (domain III)"/>
    <property type="match status" value="1"/>
</dbReference>
<dbReference type="PANTHER" id="PTHR10183:SF385">
    <property type="entry name" value="CALPAIN-9"/>
    <property type="match status" value="1"/>
</dbReference>
<feature type="compositionally biased region" description="Acidic residues" evidence="10">
    <location>
        <begin position="888"/>
        <end position="908"/>
    </location>
</feature>
<comment type="caution">
    <text evidence="13">The sequence shown here is derived from an EMBL/GenBank/DDBJ whole genome shotgun (WGS) entry which is preliminary data.</text>
</comment>
<dbReference type="GO" id="GO:0006508">
    <property type="term" value="P:proteolysis"/>
    <property type="evidence" value="ECO:0007669"/>
    <property type="project" value="UniProtKB-KW"/>
</dbReference>
<dbReference type="GO" id="GO:0005737">
    <property type="term" value="C:cytoplasm"/>
    <property type="evidence" value="ECO:0007669"/>
    <property type="project" value="TreeGrafter"/>
</dbReference>
<evidence type="ECO:0000256" key="6">
    <source>
        <dbReference type="ARBA" id="ARBA00022807"/>
    </source>
</evidence>
<feature type="region of interest" description="Disordered" evidence="10">
    <location>
        <begin position="884"/>
        <end position="928"/>
    </location>
</feature>
<dbReference type="GO" id="GO:0004198">
    <property type="term" value="F:calcium-dependent cysteine-type endopeptidase activity"/>
    <property type="evidence" value="ECO:0007669"/>
    <property type="project" value="InterPro"/>
</dbReference>
<evidence type="ECO:0000256" key="2">
    <source>
        <dbReference type="ARBA" id="ARBA00022670"/>
    </source>
</evidence>
<dbReference type="FunFam" id="2.60.120.380:FF:000001">
    <property type="entry name" value="Calpain-1 catalytic subunit"/>
    <property type="match status" value="1"/>
</dbReference>
<dbReference type="Gene3D" id="2.60.120.380">
    <property type="match status" value="1"/>
</dbReference>
<organism evidence="13 14">
    <name type="scientific">Bagarius yarrelli</name>
    <name type="common">Goonch</name>
    <name type="synonym">Bagrus yarrelli</name>
    <dbReference type="NCBI Taxonomy" id="175774"/>
    <lineage>
        <taxon>Eukaryota</taxon>
        <taxon>Metazoa</taxon>
        <taxon>Chordata</taxon>
        <taxon>Craniata</taxon>
        <taxon>Vertebrata</taxon>
        <taxon>Euteleostomi</taxon>
        <taxon>Actinopterygii</taxon>
        <taxon>Neopterygii</taxon>
        <taxon>Teleostei</taxon>
        <taxon>Ostariophysi</taxon>
        <taxon>Siluriformes</taxon>
        <taxon>Sisoridae</taxon>
        <taxon>Sisorinae</taxon>
        <taxon>Bagarius</taxon>
    </lineage>
</organism>
<evidence type="ECO:0000256" key="4">
    <source>
        <dbReference type="ARBA" id="ARBA00022737"/>
    </source>
</evidence>
<evidence type="ECO:0000259" key="12">
    <source>
        <dbReference type="PROSITE" id="PS50222"/>
    </source>
</evidence>
<evidence type="ECO:0000256" key="1">
    <source>
        <dbReference type="ARBA" id="ARBA00007623"/>
    </source>
</evidence>
<dbReference type="CDD" id="cd00214">
    <property type="entry name" value="Calpain_III"/>
    <property type="match status" value="1"/>
</dbReference>
<dbReference type="SMART" id="SM00230">
    <property type="entry name" value="CysPc"/>
    <property type="match status" value="1"/>
</dbReference>
<feature type="region of interest" description="Disordered" evidence="10">
    <location>
        <begin position="778"/>
        <end position="808"/>
    </location>
</feature>
<dbReference type="GO" id="GO:0005509">
    <property type="term" value="F:calcium ion binding"/>
    <property type="evidence" value="ECO:0007669"/>
    <property type="project" value="InterPro"/>
</dbReference>
<name>A0A556TL13_BAGYA</name>
<dbReference type="InterPro" id="IPR018247">
    <property type="entry name" value="EF_Hand_1_Ca_BS"/>
</dbReference>
<reference evidence="13 14" key="1">
    <citation type="journal article" date="2019" name="Genome Biol. Evol.">
        <title>Whole-Genome Sequencing of the Giant Devil Catfish, Bagarius yarrelli.</title>
        <authorList>
            <person name="Jiang W."/>
            <person name="Lv Y."/>
            <person name="Cheng L."/>
            <person name="Yang K."/>
            <person name="Chao B."/>
            <person name="Wang X."/>
            <person name="Li Y."/>
            <person name="Pan X."/>
            <person name="You X."/>
            <person name="Zhang Y."/>
            <person name="Yang J."/>
            <person name="Li J."/>
            <person name="Zhang X."/>
            <person name="Liu S."/>
            <person name="Sun C."/>
            <person name="Yang J."/>
            <person name="Shi Q."/>
        </authorList>
    </citation>
    <scope>NUCLEOTIDE SEQUENCE [LARGE SCALE GENOMIC DNA]</scope>
    <source>
        <strain evidence="13">JWS20170419001</strain>
        <tissue evidence="13">Muscle</tissue>
    </source>
</reference>
<dbReference type="InterPro" id="IPR036213">
    <property type="entry name" value="Calpain_III_sf"/>
</dbReference>
<keyword evidence="14" id="KW-1185">Reference proteome</keyword>
<dbReference type="InterPro" id="IPR022683">
    <property type="entry name" value="Calpain_III"/>
</dbReference>
<evidence type="ECO:0000256" key="3">
    <source>
        <dbReference type="ARBA" id="ARBA00022723"/>
    </source>
</evidence>
<feature type="active site" evidence="8 9">
    <location>
        <position position="276"/>
    </location>
</feature>
<sequence length="1175" mass="134678">MPSASTLFSTSGSKIQAEPSQSDGKTYEQLRQESLQRRKLFEDPDFPAIASSLFYSESVPVNFEWKRPGEICSDPKFIIGGADRTDICQGQLGDCWLLAAIASLTQRKEILTRVVPPDQSFDHGYAGIFHFQFWQHNRWLDVVIDDRLPCVRNKLVYLHSADNNEFWSALLEKAYAKLNGSYEALKGGSTLEAMEDFTGGVGEMYETKKAPGDLFTIMKKALDRGSMMGCSIDITSSAESEAQTATGLVKGHAYSITGLEEVNYRGGKVRLVRVRNPWGQVEWNGPWSDSSREWSIVDKADKIRLLDKATDDGEFWMEFEDFKQNYDRVELCNMTPDSLTDDTKKKWDVNILEGSWIRGSTAGGCRNYIDTFWTNPQFKMKLEDADSDNQCSVIVALMQKNRRRLRKEGLDLETIGFAIYQSPNNEEHADKDYFRFNGSKARSRTYINTREVSERFALPPGNYLLVPTTFQPHQEADFLVRIFSETKVGALEMGNTIQADLPDPPMPTQPEEETDEEKGLRKLFEQIAGSDQAISARELQDVLNGVLSRRREIKFDGVSLTTCHSIINLMDVSSYKYQEVYIAIVAKKVDCSGMIEFQEFKVFWEKLKKWMMLFLSFDTDRNGRMSSYELRSALKAAGMQLNNQILQLIALRFADEKYEIDFDDYLTCIVRLENMFRVFNGLDTSHRGEVTLNFTQPHRKKKSFISKKNSVSFHLVHRSQKDPLAADETAPQHVLLPATKVEVEKRREEQRKYGVFFDDDYDYLQHLREASQPAELISAAQSSRDPQAPGFRNDEEGQEDEQGQKEVQVITDSSIKLPSSVFASEFEEEVGLLNKAAPISGPRLDMDPDIVAALDEDFDFDDPENILEDDFIIKANDVVSGDCYAIEGEGDDDDDWEDTEEESGEDNDKEERSYDSAGSVSDDESGRGRFMFMDCETKSRFTEYSLTSSVMRRNEQLTLLDDRFEKFYEQFDDDEIGALDNAELEGFIDPSSIRLEEVIQDYFKQKEKETQKPEQLGTPELPSLKEEEEDEEQEMETLVIEEPLEEKWDCETVISTYSNLYNRPKLIEDPPKKQIRVSSKTGIPLDVLPNKGMTARQVERMERINDSDLPRVSTQPRSREESTDERKLRKQAIKEERKERRMEKKANKVAFKQEKQKQEKQMVGLRANVQGLKLS</sequence>
<dbReference type="FunFam" id="3.90.70.10:FF:000001">
    <property type="entry name" value="Calpain-1 catalytic subunit"/>
    <property type="match status" value="1"/>
</dbReference>
<dbReference type="PANTHER" id="PTHR10183">
    <property type="entry name" value="CALPAIN"/>
    <property type="match status" value="1"/>
</dbReference>
<feature type="compositionally biased region" description="Basic and acidic residues" evidence="10">
    <location>
        <begin position="1117"/>
        <end position="1160"/>
    </location>
</feature>
<dbReference type="OrthoDB" id="424753at2759"/>
<dbReference type="InterPro" id="IPR002048">
    <property type="entry name" value="EF_hand_dom"/>
</dbReference>